<dbReference type="InterPro" id="IPR003602">
    <property type="entry name" value="Topo_IA_DNA-bd_dom"/>
</dbReference>
<feature type="site" description="Interaction with DNA" evidence="8">
    <location>
        <position position="510"/>
    </location>
</feature>
<keyword evidence="4" id="KW-0460">Magnesium</keyword>
<keyword evidence="3" id="KW-0479">Metal-binding</keyword>
<dbReference type="InterPro" id="IPR013825">
    <property type="entry name" value="Topo_IA_cen_sub2"/>
</dbReference>
<dbReference type="EC" id="5.6.2.1" evidence="8"/>
<dbReference type="PANTHER" id="PTHR42785:SF1">
    <property type="entry name" value="DNA TOPOISOMERASE"/>
    <property type="match status" value="1"/>
</dbReference>
<feature type="site" description="Interaction with DNA" evidence="8">
    <location>
        <position position="153"/>
    </location>
</feature>
<dbReference type="InterPro" id="IPR005733">
    <property type="entry name" value="TopoI_bac-type"/>
</dbReference>
<feature type="compositionally biased region" description="Acidic residues" evidence="9">
    <location>
        <begin position="228"/>
        <end position="239"/>
    </location>
</feature>
<evidence type="ECO:0000259" key="11">
    <source>
        <dbReference type="PROSITE" id="PS52039"/>
    </source>
</evidence>
<feature type="compositionally biased region" description="Basic and acidic residues" evidence="9">
    <location>
        <begin position="733"/>
        <end position="750"/>
    </location>
</feature>
<dbReference type="InterPro" id="IPR013497">
    <property type="entry name" value="Topo_IA_cen"/>
</dbReference>
<dbReference type="Gene3D" id="1.10.460.10">
    <property type="entry name" value="Topoisomerase I, domain 2"/>
    <property type="match status" value="1"/>
</dbReference>
<dbReference type="InterPro" id="IPR023405">
    <property type="entry name" value="Topo_IA_core_domain"/>
</dbReference>
<feature type="site" description="Interaction with DNA" evidence="8">
    <location>
        <position position="44"/>
    </location>
</feature>
<sequence length="757" mass="85837">MVNTDKKFLEASSLKLLIVESPTKSNKIQKFLGNGWMVRASMGHIVDLADTGPHRLGFTLEANCVRCEYVPRKPRGAKVLAELKKAIQQASEIYLATDPDREGESISWHIVEQLHLKKYHRVRFTEITETAIKKAIAQPQTLDLSLVNAALGRSCVDKLVGYRVSQLLWGAIAGAKSAGRVQSAALHILVKREREILAFVPQDYWSVWVIYQEGFKAFYCGNSLINATDDDSSSEETDDAKDRDEHTNEMGQRVTTQQAADQLVEIARTHPHAIISIQHKRTQKNPPPPFTTSSLQQAAGVRLSMSPEKTMKIAQQLYENGYITYMRTDSVALSDEFRAAVKEYLEKNDPDNVPEKVTAHRSKASAQEAHEAIRPTDIDRTPQLTSGEMSEEEAQLYSLIWHRTLASVCRSAELNKTRIVTRSLSANFEARGQQLLIPGYTRYWKDIDADIFLPVLSEGESLSLERVGADKKQTQPPPRYTEPKLVQVLERRGVGRPSTYATILATLKQRNYVEVNKKKLQPTQLGINVDQFLEQVLPNLIDSNFTAQMEQELDAIATGKQNWQQWLTSWNREYFEPALVKASKEIEMNPNQTSRQSEVTNILCPKCNKQMVKLSSNNPKVKAGHFLCCDKYQDGCGAVMFWNERTSSYELPYSERPAPDSKRENLTSLPCPVCNAPLEKFEYCDKKTGQPKTMLRCSKLENRQESCQNVAFWWTSRNQWWSPTYGEIQSENKNQKGVEQTKSKQPEKQGKKTPKSA</sequence>
<feature type="site" description="Interaction with DNA" evidence="8">
    <location>
        <position position="169"/>
    </location>
</feature>
<comment type="subunit">
    <text evidence="8">Monomer.</text>
</comment>
<feature type="site" description="Interaction with DNA" evidence="8">
    <location>
        <position position="162"/>
    </location>
</feature>
<organism evidence="12 13">
    <name type="scientific">Floridaenema evergladense BLCC-F167</name>
    <dbReference type="NCBI Taxonomy" id="3153639"/>
    <lineage>
        <taxon>Bacteria</taxon>
        <taxon>Bacillati</taxon>
        <taxon>Cyanobacteriota</taxon>
        <taxon>Cyanophyceae</taxon>
        <taxon>Oscillatoriophycideae</taxon>
        <taxon>Aerosakkonematales</taxon>
        <taxon>Aerosakkonemataceae</taxon>
        <taxon>Floridanema</taxon>
        <taxon>Floridanema evergladense</taxon>
    </lineage>
</organism>
<dbReference type="HAMAP" id="MF_00952">
    <property type="entry name" value="Topoisom_1_prok"/>
    <property type="match status" value="1"/>
</dbReference>
<comment type="function">
    <text evidence="8">Releases the supercoiling and torsional tension of DNA, which is introduced during the DNA replication and transcription, by transiently cleaving and rejoining one strand of the DNA duplex. Introduces a single-strand break via transesterification at a target site in duplex DNA. The scissile phosphodiester is attacked by the catalytic tyrosine of the enzyme, resulting in the formation of a DNA-(5'-phosphotyrosyl)-enzyme intermediate and the expulsion of a 3'-OH DNA strand. The free DNA strand then undergoes passage around the unbroken strand, thus removing DNA supercoils. Finally, in the religation step, the DNA 3'-OH attacks the covalent intermediate to expel the active-site tyrosine and restore the DNA phosphodiester backbone.</text>
</comment>
<keyword evidence="7 8" id="KW-0413">Isomerase</keyword>
<evidence type="ECO:0000256" key="1">
    <source>
        <dbReference type="ARBA" id="ARBA00000213"/>
    </source>
</evidence>
<dbReference type="InterPro" id="IPR000380">
    <property type="entry name" value="Topo_IA"/>
</dbReference>
<evidence type="ECO:0000313" key="12">
    <source>
        <dbReference type="EMBL" id="MFB2838019.1"/>
    </source>
</evidence>
<keyword evidence="13" id="KW-1185">Reference proteome</keyword>
<evidence type="ECO:0000256" key="5">
    <source>
        <dbReference type="ARBA" id="ARBA00023029"/>
    </source>
</evidence>
<dbReference type="CDD" id="cd03363">
    <property type="entry name" value="TOPRIM_TopoIA_TopoI"/>
    <property type="match status" value="1"/>
</dbReference>
<dbReference type="InterPro" id="IPR013824">
    <property type="entry name" value="Topo_IA_cen_sub1"/>
</dbReference>
<dbReference type="Gene3D" id="1.10.290.10">
    <property type="entry name" value="Topoisomerase I, domain 4"/>
    <property type="match status" value="1"/>
</dbReference>
<name>A0ABV4WSD7_9CYAN</name>
<evidence type="ECO:0000256" key="7">
    <source>
        <dbReference type="ARBA" id="ARBA00023235"/>
    </source>
</evidence>
<comment type="similarity">
    <text evidence="2 8">Belongs to the type IA topoisomerase family.</text>
</comment>
<dbReference type="InterPro" id="IPR013826">
    <property type="entry name" value="Topo_IA_cen_sub3"/>
</dbReference>
<dbReference type="InterPro" id="IPR034149">
    <property type="entry name" value="TOPRIM_TopoI"/>
</dbReference>
<accession>A0ABV4WSD7</accession>
<dbReference type="InterPro" id="IPR003601">
    <property type="entry name" value="Topo_IA_2"/>
</dbReference>
<dbReference type="EMBL" id="JBHFNT010000231">
    <property type="protein sequence ID" value="MFB2838019.1"/>
    <property type="molecule type" value="Genomic_DNA"/>
</dbReference>
<dbReference type="GO" id="GO:0003917">
    <property type="term" value="F:DNA topoisomerase type I (single strand cut, ATP-independent) activity"/>
    <property type="evidence" value="ECO:0007669"/>
    <property type="project" value="UniProtKB-EC"/>
</dbReference>
<dbReference type="Gene3D" id="2.70.20.10">
    <property type="entry name" value="Topoisomerase I, domain 3"/>
    <property type="match status" value="1"/>
</dbReference>
<evidence type="ECO:0000313" key="13">
    <source>
        <dbReference type="Proteomes" id="UP001576780"/>
    </source>
</evidence>
<keyword evidence="6 8" id="KW-0238">DNA-binding</keyword>
<dbReference type="PRINTS" id="PR00417">
    <property type="entry name" value="PRTPISMRASEI"/>
</dbReference>
<feature type="active site" description="O-(5'-phospho-DNA)-tyrosine intermediate" evidence="8">
    <location>
        <position position="325"/>
    </location>
</feature>
<dbReference type="InterPro" id="IPR023406">
    <property type="entry name" value="Topo_IA_AS"/>
</dbReference>
<feature type="domain" description="Topo IA-type catalytic" evidence="11">
    <location>
        <begin position="143"/>
        <end position="579"/>
    </location>
</feature>
<comment type="catalytic activity">
    <reaction evidence="1 8">
        <text>ATP-independent breakage of single-stranded DNA, followed by passage and rejoining.</text>
        <dbReference type="EC" id="5.6.2.1"/>
    </reaction>
</comment>
<evidence type="ECO:0000256" key="8">
    <source>
        <dbReference type="HAMAP-Rule" id="MF_00952"/>
    </source>
</evidence>
<dbReference type="SMART" id="SM00437">
    <property type="entry name" value="TOP1Ac"/>
    <property type="match status" value="1"/>
</dbReference>
<feature type="region of interest" description="Disordered" evidence="9">
    <location>
        <begin position="725"/>
        <end position="757"/>
    </location>
</feature>
<dbReference type="SMART" id="SM00493">
    <property type="entry name" value="TOPRIM"/>
    <property type="match status" value="1"/>
</dbReference>
<dbReference type="PROSITE" id="PS50880">
    <property type="entry name" value="TOPRIM"/>
    <property type="match status" value="1"/>
</dbReference>
<reference evidence="12 13" key="1">
    <citation type="submission" date="2024-09" db="EMBL/GenBank/DDBJ databases">
        <title>Floridaenema gen nov. (Aerosakkonemataceae, Aerosakkonematales ord. nov., Cyanobacteria) from benthic tropical and subtropical fresh waters, with the description of four new species.</title>
        <authorList>
            <person name="Moretto J.A."/>
            <person name="Berthold D.E."/>
            <person name="Lefler F.W."/>
            <person name="Huang I.-S."/>
            <person name="Laughinghouse H. IV."/>
        </authorList>
    </citation>
    <scope>NUCLEOTIDE SEQUENCE [LARGE SCALE GENOMIC DNA]</scope>
    <source>
        <strain evidence="12 13">BLCC-F167</strain>
    </source>
</reference>
<evidence type="ECO:0000256" key="3">
    <source>
        <dbReference type="ARBA" id="ARBA00022723"/>
    </source>
</evidence>
<dbReference type="InterPro" id="IPR028612">
    <property type="entry name" value="Topoisom_1_IA"/>
</dbReference>
<evidence type="ECO:0000256" key="6">
    <source>
        <dbReference type="ARBA" id="ARBA00023125"/>
    </source>
</evidence>
<comment type="caution">
    <text evidence="12">The sequence shown here is derived from an EMBL/GenBank/DDBJ whole genome shotgun (WGS) entry which is preliminary data.</text>
</comment>
<feature type="site" description="Interaction with DNA" evidence="8">
    <location>
        <position position="157"/>
    </location>
</feature>
<feature type="region of interest" description="Disordered" evidence="9">
    <location>
        <begin position="228"/>
        <end position="257"/>
    </location>
</feature>
<dbReference type="SMART" id="SM00436">
    <property type="entry name" value="TOP1Bc"/>
    <property type="match status" value="1"/>
</dbReference>
<feature type="region of interest" description="Interaction with DNA" evidence="8">
    <location>
        <begin position="177"/>
        <end position="182"/>
    </location>
</feature>
<comment type="caution">
    <text evidence="8">Lacks conserved residue(s) required for the propagation of feature annotation.</text>
</comment>
<dbReference type="Pfam" id="PF01131">
    <property type="entry name" value="Topoisom_bac"/>
    <property type="match status" value="1"/>
</dbReference>
<evidence type="ECO:0000256" key="9">
    <source>
        <dbReference type="SAM" id="MobiDB-lite"/>
    </source>
</evidence>
<dbReference type="RefSeq" id="WP_413280356.1">
    <property type="nucleotide sequence ID" value="NZ_JBHFNT010000231.1"/>
</dbReference>
<dbReference type="Proteomes" id="UP001576780">
    <property type="component" value="Unassembled WGS sequence"/>
</dbReference>
<dbReference type="PANTHER" id="PTHR42785">
    <property type="entry name" value="DNA TOPOISOMERASE, TYPE IA, CORE"/>
    <property type="match status" value="1"/>
</dbReference>
<evidence type="ECO:0000259" key="10">
    <source>
        <dbReference type="PROSITE" id="PS50880"/>
    </source>
</evidence>
<proteinExistence type="inferred from homology"/>
<dbReference type="Gene3D" id="3.40.50.140">
    <property type="match status" value="1"/>
</dbReference>
<protein>
    <recommendedName>
        <fullName evidence="8">DNA topoisomerase 1</fullName>
        <ecNumber evidence="8">5.6.2.1</ecNumber>
    </recommendedName>
    <alternativeName>
        <fullName evidence="8">DNA topoisomerase I</fullName>
    </alternativeName>
</protein>
<evidence type="ECO:0000256" key="2">
    <source>
        <dbReference type="ARBA" id="ARBA00009446"/>
    </source>
</evidence>
<keyword evidence="5 8" id="KW-0799">Topoisomerase</keyword>
<evidence type="ECO:0000256" key="4">
    <source>
        <dbReference type="ARBA" id="ARBA00022842"/>
    </source>
</evidence>
<dbReference type="InterPro" id="IPR006171">
    <property type="entry name" value="TOPRIM_dom"/>
</dbReference>
<feature type="site" description="Interaction with DNA" evidence="8">
    <location>
        <position position="327"/>
    </location>
</feature>
<dbReference type="PROSITE" id="PS52039">
    <property type="entry name" value="TOPO_IA_2"/>
    <property type="match status" value="1"/>
</dbReference>
<dbReference type="Pfam" id="PF01751">
    <property type="entry name" value="Toprim"/>
    <property type="match status" value="1"/>
</dbReference>
<dbReference type="SUPFAM" id="SSF56712">
    <property type="entry name" value="Prokaryotic type I DNA topoisomerase"/>
    <property type="match status" value="1"/>
</dbReference>
<dbReference type="PROSITE" id="PS00396">
    <property type="entry name" value="TOPO_IA_1"/>
    <property type="match status" value="1"/>
</dbReference>
<gene>
    <name evidence="8 12" type="primary">topA</name>
    <name evidence="12" type="ORF">ACE1CA_26255</name>
</gene>
<feature type="domain" description="Toprim" evidence="10">
    <location>
        <begin position="14"/>
        <end position="131"/>
    </location>
</feature>
<dbReference type="CDD" id="cd00186">
    <property type="entry name" value="TOP1Ac"/>
    <property type="match status" value="1"/>
</dbReference>
<dbReference type="NCBIfam" id="TIGR01051">
    <property type="entry name" value="topA_bact"/>
    <property type="match status" value="1"/>
</dbReference>